<dbReference type="PROSITE" id="PS51819">
    <property type="entry name" value="VOC"/>
    <property type="match status" value="1"/>
</dbReference>
<dbReference type="STRING" id="1841859.GCA_900157385_02161"/>
<feature type="domain" description="VOC" evidence="1">
    <location>
        <begin position="2"/>
        <end position="135"/>
    </location>
</feature>
<reference evidence="2 3" key="1">
    <citation type="submission" date="2017-01" db="EMBL/GenBank/DDBJ databases">
        <authorList>
            <consortium name="Urmite Genomes"/>
        </authorList>
    </citation>
    <scope>NUCLEOTIDE SEQUENCE [LARGE SCALE GENOMIC DNA]</scope>
    <source>
        <strain evidence="2 3">AB308</strain>
    </source>
</reference>
<keyword evidence="2" id="KW-0456">Lyase</keyword>
<dbReference type="AlphaFoldDB" id="A0A2U3NAW8"/>
<evidence type="ECO:0000259" key="1">
    <source>
        <dbReference type="PROSITE" id="PS51819"/>
    </source>
</evidence>
<proteinExistence type="predicted"/>
<dbReference type="GO" id="GO:0051213">
    <property type="term" value="F:dioxygenase activity"/>
    <property type="evidence" value="ECO:0007669"/>
    <property type="project" value="UniProtKB-KW"/>
</dbReference>
<keyword evidence="2" id="KW-0560">Oxidoreductase</keyword>
<dbReference type="Gene3D" id="3.10.180.10">
    <property type="entry name" value="2,3-Dihydroxybiphenyl 1,2-Dioxygenase, domain 1"/>
    <property type="match status" value="1"/>
</dbReference>
<accession>A0A2U3NAW8</accession>
<dbReference type="InterPro" id="IPR004360">
    <property type="entry name" value="Glyas_Fos-R_dOase_dom"/>
</dbReference>
<dbReference type="Pfam" id="PF00903">
    <property type="entry name" value="Glyoxalase"/>
    <property type="match status" value="1"/>
</dbReference>
<keyword evidence="2" id="KW-0223">Dioxygenase</keyword>
<name>A0A2U3NAW8_9MYCO</name>
<dbReference type="OrthoDB" id="485032at2"/>
<dbReference type="SUPFAM" id="SSF54593">
    <property type="entry name" value="Glyoxalase/Bleomycin resistance protein/Dihydroxybiphenyl dioxygenase"/>
    <property type="match status" value="1"/>
</dbReference>
<evidence type="ECO:0000313" key="3">
    <source>
        <dbReference type="Proteomes" id="UP000241595"/>
    </source>
</evidence>
<keyword evidence="3" id="KW-1185">Reference proteome</keyword>
<dbReference type="RefSeq" id="WP_077099449.1">
    <property type="nucleotide sequence ID" value="NZ_LT717700.1"/>
</dbReference>
<protein>
    <submittedName>
        <fullName evidence="2">Catechol 2,3-dioxygenase or other lactoylglutathione lyase family enzyme</fullName>
    </submittedName>
</protein>
<dbReference type="InterPro" id="IPR029068">
    <property type="entry name" value="Glyas_Bleomycin-R_OHBP_Dase"/>
</dbReference>
<organism evidence="2 3">
    <name type="scientific">Mycobacterium terramassiliense</name>
    <dbReference type="NCBI Taxonomy" id="1841859"/>
    <lineage>
        <taxon>Bacteria</taxon>
        <taxon>Bacillati</taxon>
        <taxon>Actinomycetota</taxon>
        <taxon>Actinomycetes</taxon>
        <taxon>Mycobacteriales</taxon>
        <taxon>Mycobacteriaceae</taxon>
        <taxon>Mycobacterium</taxon>
    </lineage>
</organism>
<evidence type="ECO:0000313" key="2">
    <source>
        <dbReference type="EMBL" id="SPM28678.1"/>
    </source>
</evidence>
<gene>
    <name evidence="2" type="ORF">MTAB308_2165</name>
</gene>
<dbReference type="Proteomes" id="UP000241595">
    <property type="component" value="Unassembled WGS sequence"/>
</dbReference>
<dbReference type="EMBL" id="FTRV01000011">
    <property type="protein sequence ID" value="SPM28678.1"/>
    <property type="molecule type" value="Genomic_DNA"/>
</dbReference>
<dbReference type="GO" id="GO:0016829">
    <property type="term" value="F:lyase activity"/>
    <property type="evidence" value="ECO:0007669"/>
    <property type="project" value="UniProtKB-KW"/>
</dbReference>
<sequence length="143" mass="15506">MVAMHLEVHVVPVSDVDRARQFYENWGWRFDGDTAPAEGVRVVQFTPPGSACSVTFGEGVTPSAPGTAQAVLTVPDIEAAHEDLLGRGVRASDMWHGVPFPPEARLPGPDPGRASYQSYFSFTDPDGDTWLVQEVTARLPGRD</sequence>
<dbReference type="InterPro" id="IPR037523">
    <property type="entry name" value="VOC_core"/>
</dbReference>